<sequence>MMYFECVFDYDGNIDINAKLVDLVKPESEHLKNSSLVWVPLRNRELAYLKERDTKNRLLLRDVGCEYNIEAMSGSHKSGDQARRSLFRDVLVLKSKEQKIPDMTPSDAQKWSEFTLKRLSSHIVEKVISAVRRNKKFSVDPEEDSLIHRDVLFVAYCGFELQHLKKDKLVDLLHPKGDKSSGGGGEDANRHPLFPPTIAGVSTLREWPQFYNKMCSRNDQQAALKVAQYAGSLIRFLIPTYVFTLGPIPDPSLWSFSFTAEDVEDLYHGECTDKRLTVIRTSLQERKCNHNYVLVEENAADEFRNQVCLAHATHLMLWSLLRNDGQLLKLLVRYHGLLSVIAGVCNARTDVRLGCFHYISEVQRRAKAARRCDCANPLPFSATSVRKGVVCPHRADHDFWSELEVPNTRDLDANIRYLYLLMTERQFLKAVMHFDDIANKVALSRDAHALRSHWETGVTRGSVSSDSFDKFVAALVLGTDRPISDPRLGEGYTRMLDILTSYTRRLVLDVMQCHKNVRNMHVVYWRYSSDKRSVINIPYAQNVIVLHEAMVTSHSVSDSRIVDVGLNLSGQYSAIENQNTSSRRGRMFELQYEPESEQLMTTPGRDEDQRNVSYAPLRQFLLKMAWMFEGEFVLHGFCDSRKEVHEVTINVSLPHALRKRGCGQFDDLQFRVQINNEDTQRCSIIVNSIIIDTVSNNNDEDRITNSSSSRHARASDASFGNLPIQRISFLRVGIQLRDLGVALPLDHVVHESGECLGTTLEGEKHLDSANSTVLEASHRSRAMQLSPQMLAYLPRTRAGLHVFLSSNVGCRLPDLMRLFETPSITILGLSTRDFAFAKSVLQEASFTVTDMTIDDSSFATNFDAIKSAGSMSAISLIRLSILSSLTPDHITKLAVVTAGTSLRFLVDATRKNTMPLLIAAGSKHSYSAVRLFDRRVLPIDCSTTHGNAILDITDAVLAPSSFSNQWIPGLEKDCITCLNWAEKEIISLSLDKAHEQANVKRLVLVVYGDHPPPHVPSSTGTCKYFDLGRCSQPYDSIQGLLWAHKDSSLVIALYNLNASCFAKQLAFYDTEVKDVMVEPEIFRPDFVIQEAASKENWIAAALGCSVSELVGMHHFKRLRDILSDAKHVFRTVPTFEGFLNHMAFSELLSHRAQVSAYLYYIIVGGGDATSKLSSFHHTVDVVSEICQNSYTRRISDSVEQKQQQQQQRATTTMTTVPFTQLAPSYYVMLDRSSSISGHAPGDSSSSSAFWSSLDDAVLNSLCSDDNVASSHVLRDWLSQQPTPAALRVYITFSSAPLAVFLIDPVTTANLLTLTDDEKISVQNNVTPRWADRLADILDGNVASETMKCAGQANKSIARMISVVKWVVFTTGCGDVGQFTGEDLENLSSVGVTVDIGGSDFEAPPPGKQPVCSEVTVQSIALTLSLDSLSALHEQQQLLQFLVEPIAKGGGTPTELLRCVPGLNNESGMGLGVIFVHVLQNAKIGSALLQFREASHILSWRGHTSVQPTNLTDNRLVEVMTPAARAELLIMTTDESSRKWERLQQLLVQISPNVTTSRNAPEEIDEMIRWVVNKSDSSYRHHVAAALLIQRVRVYFQRSDAIPHSEGNAGDDLANMNDLDDEENAELDRRIAIFFQSSHEILLQKSAHPQERGAGDDGLANHTDDDLLPDPEFATTPNSSTLMWPLDPLDSTAEAQRHSDWLCNIFIQVLLQKMFYRNPDDDDDVQQQEPLNAPTPEAFTVTCHYIAIATSVASQQYAIEAIRKFMAAERSQRLSWVCAALSIVAPFDTSMMLFDETIILFLSEFVRFEGPLQQRFLLAVQENYETAPLLPLSLIGWLEFVPNTMLLALSRITGLWEAGRRHEIPVECQTSDDGISVLYVSRPLPDVHQNRLFQPGMMPWKERNNTHDDDAKTHSRLPQYFVSLGVNEGVIEKNLAYLNHAVIITTSGSSSMEEDGGQAPPSPRPPLDPALVLGVRLIMAWFEQLRLSTRDVTDLFEFGSSDVEALSTLTAFLNEAKASSRVPLEALHVKYVVVLDAHLKRDVNLARMMILTSGEGFRYTRSQLLAPFANVDNEEFFWDVFNEDKTEENFVKACSHISTLRFISMCDERRLQNSSSNNFFHELAVYANDMLLPCLALCEVGRNDLANLYIRHVSAVEGLSSEDRGSIALAAIAHRRMDFVCSMRESLAPIPEDVLETVNSYAYASSCNGMIGEDRYDQLRNWPVSGTRNAAVRGNERALSPRQQQLSLVVRPFDIRVCRSRTVKKASSAPPKNNERGDEAAVIFRVLRSETDRDDKRNIDHDEAFNEEEDDQQVGDDLSHKQFSGRSVDVSLILELKGSHHSDAFYLTLAVTPGAECHLVDHEGNLELSSDVRDRTVHARFKSHGQAWNYCKSIHGRVSLVGEGFFLYRSKESLCGWKFFVGHSVAQGKKTSSNDEPRVHFWHVAAYHVALCIPLPSALRSLLHLLCEAVYLELPPLPHQPHQPQLEGTQEERMSHILAHLVSLKGTRLAEACTIAAPLLAYCRLLLRAAERTWSHYEIQPPREHSRYHAEIAVLTAIKERRTMRAAAAPQTAAATDESTTTTASSNVGGGPFSSKEEENDLAKLDDAAAAALLQRFLCREVSGASTRTILLEIIRKLSSVIIGFRFRTKGNESKTNAAAVDAAAAGDIVNAVLSEGGGSLQQHSHSAALRHMRRAFFPLGLTDVWKTLTLWIRHASDGDAKLQSELSSPAIKNGHKSLLDNRARLARQRLRARHPPLGEGTQKLMPDEIEHCWMHDETDGAVSAHLEKLSLQILWKDSDPDAFSVDRGEPVAYVLDALPFCFGTAYDTTPSSLHASRGKKTMIFISIATGDRISTTVDSAQADTTVVRATIRGIDTLTWYKIVPMSDGLLRLQNVADNQMLSTCERGVYEHCTPSINSDDQFFTRDDFDNKNDDDGDDDSISQSYDISRVMDDEDADAHGVAERQSMRALRFRWITTIIDSPLSMNWKVFFMHHITVNSRKCAPDVTSQSCIAFHIAQLCPSQQLRDRLLGSLSFKPNRYCARRDRFFGVIVTQNKPNLESCEWNDIPDKVGPILLSAATDSEQYRELIKHFSLATTHVIVYGKTSVSDQFLKLCCEFTKKYPWRTIIFEQCNVWRNMPENRDRVVDLHEDLPARAGGCMTEFREEDRNQYKRDRIDNAEAESLLRSKRTTRWPQEIRSFVLGMGSSERHSARIVLLVGPPGTGKTMGLRNIEFEVGSHARFILFDCSGDALLQQALVTLLDNALLGIELGTEEVILVLDEYHMLSRAKKADFFRWAESKMSFIKIILIANRDDPDDEMLDLHIRKIFSANASSSASIIKRARISIFKMIEALSTVHMTGTATIQRAVTFFSTIRTLTGDDVLSLRMATETGTTPYMAANGGPPTALELLLRAKLQPENSHFVESVMRSFDSLYDEHRPPMSHDAVLKSYLQLIQQGRDPIRVLTFTAMLPVRLLDWADSDVPDATDTTVSYHPDSFLTFLEFVSATSAYRVHPAVRLTAWIRHILLAVSQQIAIFRVPDFDDILGVISKLDIVDHPSFVPIIYGQIHAAVDLNVCDTLVYPHVATLDGIYEALARHEALDWTAVQKQWVRDPITSVNDLLRIANPSIADPKKVLSHVTPQNLYGLLQREQRQDLHASSDDSGMTENSGERGGAVVVFGTSNNNNGMPLRDLILTKYPAHMAGKDASPLFWAIWQNAITQSLETSSWIALIKSGMERFIRDKGESHTRAFFSRFLMWVGSYGRSIIPFRDARERTEVCMQVITTLANEYFERPEQHVQLYRLSFIAPAVRVATLGFRRALDVALAQRPHSMWPREMKLLSRLQNRNTVLTSEEAVELFGIMGDEITSENANARVLGAMLQSSPPGLLPRRLQQQLLNSQTIVNPEDLCRDVEDETIVKNVSEELLHRMRFNHVSPYISDFFSLRGHVEAVLSKYAVLVRDALHRES</sequence>
<dbReference type="VEuPathDB" id="TriTrypDB:BSAL_03025"/>
<keyword evidence="4" id="KW-1185">Reference proteome</keyword>
<dbReference type="CDD" id="cd00009">
    <property type="entry name" value="AAA"/>
    <property type="match status" value="1"/>
</dbReference>
<evidence type="ECO:0000313" key="4">
    <source>
        <dbReference type="Proteomes" id="UP000051952"/>
    </source>
</evidence>
<organism evidence="3 4">
    <name type="scientific">Bodo saltans</name>
    <name type="common">Flagellated protozoan</name>
    <dbReference type="NCBI Taxonomy" id="75058"/>
    <lineage>
        <taxon>Eukaryota</taxon>
        <taxon>Discoba</taxon>
        <taxon>Euglenozoa</taxon>
        <taxon>Kinetoplastea</taxon>
        <taxon>Metakinetoplastina</taxon>
        <taxon>Eubodonida</taxon>
        <taxon>Bodonidae</taxon>
        <taxon>Bodo</taxon>
    </lineage>
</organism>
<dbReference type="GO" id="GO:0005524">
    <property type="term" value="F:ATP binding"/>
    <property type="evidence" value="ECO:0007669"/>
    <property type="project" value="InterPro"/>
</dbReference>
<dbReference type="InterPro" id="IPR027417">
    <property type="entry name" value="P-loop_NTPase"/>
</dbReference>
<dbReference type="SMART" id="SM00382">
    <property type="entry name" value="AAA"/>
    <property type="match status" value="1"/>
</dbReference>
<feature type="region of interest" description="Disordered" evidence="1">
    <location>
        <begin position="2566"/>
        <end position="2598"/>
    </location>
</feature>
<feature type="region of interest" description="Disordered" evidence="1">
    <location>
        <begin position="2294"/>
        <end position="2318"/>
    </location>
</feature>
<accession>A0A0S4JSS7</accession>
<dbReference type="SUPFAM" id="SSF52540">
    <property type="entry name" value="P-loop containing nucleoside triphosphate hydrolases"/>
    <property type="match status" value="1"/>
</dbReference>
<protein>
    <recommendedName>
        <fullName evidence="2">AAA+ ATPase domain-containing protein</fullName>
    </recommendedName>
</protein>
<dbReference type="Gene3D" id="3.40.50.300">
    <property type="entry name" value="P-loop containing nucleotide triphosphate hydrolases"/>
    <property type="match status" value="1"/>
</dbReference>
<evidence type="ECO:0000313" key="3">
    <source>
        <dbReference type="EMBL" id="CUG93876.1"/>
    </source>
</evidence>
<feature type="compositionally biased region" description="Basic and acidic residues" evidence="1">
    <location>
        <begin position="2294"/>
        <end position="2303"/>
    </location>
</feature>
<dbReference type="InterPro" id="IPR003959">
    <property type="entry name" value="ATPase_AAA_core"/>
</dbReference>
<feature type="domain" description="AAA+ ATPase" evidence="2">
    <location>
        <begin position="3211"/>
        <end position="3334"/>
    </location>
</feature>
<dbReference type="Pfam" id="PF00004">
    <property type="entry name" value="AAA"/>
    <property type="match status" value="1"/>
</dbReference>
<feature type="region of interest" description="Disordered" evidence="1">
    <location>
        <begin position="2923"/>
        <end position="2944"/>
    </location>
</feature>
<gene>
    <name evidence="3" type="ORF">BSAL_03025</name>
</gene>
<dbReference type="InterPro" id="IPR003593">
    <property type="entry name" value="AAA+_ATPase"/>
</dbReference>
<evidence type="ECO:0000256" key="1">
    <source>
        <dbReference type="SAM" id="MobiDB-lite"/>
    </source>
</evidence>
<proteinExistence type="predicted"/>
<name>A0A0S4JSS7_BODSA</name>
<feature type="compositionally biased region" description="Basic and acidic residues" evidence="1">
    <location>
        <begin position="2923"/>
        <end position="2933"/>
    </location>
</feature>
<evidence type="ECO:0000259" key="2">
    <source>
        <dbReference type="SMART" id="SM00382"/>
    </source>
</evidence>
<dbReference type="GO" id="GO:0016887">
    <property type="term" value="F:ATP hydrolysis activity"/>
    <property type="evidence" value="ECO:0007669"/>
    <property type="project" value="InterPro"/>
</dbReference>
<dbReference type="Proteomes" id="UP000051952">
    <property type="component" value="Unassembled WGS sequence"/>
</dbReference>
<reference evidence="4" key="1">
    <citation type="submission" date="2015-09" db="EMBL/GenBank/DDBJ databases">
        <authorList>
            <consortium name="Pathogen Informatics"/>
        </authorList>
    </citation>
    <scope>NUCLEOTIDE SEQUENCE [LARGE SCALE GENOMIC DNA]</scope>
    <source>
        <strain evidence="4">Lake Konstanz</strain>
    </source>
</reference>
<feature type="region of interest" description="Disordered" evidence="1">
    <location>
        <begin position="1646"/>
        <end position="1680"/>
    </location>
</feature>
<feature type="compositionally biased region" description="Low complexity" evidence="1">
    <location>
        <begin position="2566"/>
        <end position="2585"/>
    </location>
</feature>
<dbReference type="EMBL" id="CYKH01002203">
    <property type="protein sequence ID" value="CUG93876.1"/>
    <property type="molecule type" value="Genomic_DNA"/>
</dbReference>
<feature type="compositionally biased region" description="Acidic residues" evidence="1">
    <location>
        <begin position="2304"/>
        <end position="2313"/>
    </location>
</feature>